<proteinExistence type="predicted"/>
<evidence type="ECO:0000313" key="1">
    <source>
        <dbReference type="EMBL" id="KAK4317169.1"/>
    </source>
</evidence>
<keyword evidence="2" id="KW-1185">Reference proteome</keyword>
<protein>
    <submittedName>
        <fullName evidence="1">Uncharacterized protein</fullName>
    </submittedName>
</protein>
<accession>A0AAE1PZ34</accession>
<dbReference type="AlphaFoldDB" id="A0AAE1PZ34"/>
<name>A0AAE1PZ34_9EUCA</name>
<dbReference type="Proteomes" id="UP001292094">
    <property type="component" value="Unassembled WGS sequence"/>
</dbReference>
<evidence type="ECO:0000313" key="2">
    <source>
        <dbReference type="Proteomes" id="UP001292094"/>
    </source>
</evidence>
<dbReference type="EMBL" id="JAWZYT010000943">
    <property type="protein sequence ID" value="KAK4317169.1"/>
    <property type="molecule type" value="Genomic_DNA"/>
</dbReference>
<gene>
    <name evidence="1" type="ORF">Pmani_011732</name>
</gene>
<reference evidence="1" key="1">
    <citation type="submission" date="2023-11" db="EMBL/GenBank/DDBJ databases">
        <title>Genome assemblies of two species of porcelain crab, Petrolisthes cinctipes and Petrolisthes manimaculis (Anomura: Porcellanidae).</title>
        <authorList>
            <person name="Angst P."/>
        </authorList>
    </citation>
    <scope>NUCLEOTIDE SEQUENCE</scope>
    <source>
        <strain evidence="1">PB745_02</strain>
        <tissue evidence="1">Gill</tissue>
    </source>
</reference>
<comment type="caution">
    <text evidence="1">The sequence shown here is derived from an EMBL/GenBank/DDBJ whole genome shotgun (WGS) entry which is preliminary data.</text>
</comment>
<organism evidence="1 2">
    <name type="scientific">Petrolisthes manimaculis</name>
    <dbReference type="NCBI Taxonomy" id="1843537"/>
    <lineage>
        <taxon>Eukaryota</taxon>
        <taxon>Metazoa</taxon>
        <taxon>Ecdysozoa</taxon>
        <taxon>Arthropoda</taxon>
        <taxon>Crustacea</taxon>
        <taxon>Multicrustacea</taxon>
        <taxon>Malacostraca</taxon>
        <taxon>Eumalacostraca</taxon>
        <taxon>Eucarida</taxon>
        <taxon>Decapoda</taxon>
        <taxon>Pleocyemata</taxon>
        <taxon>Anomura</taxon>
        <taxon>Galatheoidea</taxon>
        <taxon>Porcellanidae</taxon>
        <taxon>Petrolisthes</taxon>
    </lineage>
</organism>
<sequence length="85" mass="9357">MTRLRKKVYGATTPDFNTAPILIKVYGANTPDFTSNGKHRRAPVGAPSGGVALCGAVKRVDCREREVLFEKETALGTHHQHAWPR</sequence>